<evidence type="ECO:0008006" key="3">
    <source>
        <dbReference type="Google" id="ProtNLM"/>
    </source>
</evidence>
<dbReference type="AlphaFoldDB" id="A0A552V6Z8"/>
<evidence type="ECO:0000313" key="1">
    <source>
        <dbReference type="EMBL" id="TRW26232.1"/>
    </source>
</evidence>
<comment type="caution">
    <text evidence="1">The sequence shown here is derived from an EMBL/GenBank/DDBJ whole genome shotgun (WGS) entry which is preliminary data.</text>
</comment>
<dbReference type="RefSeq" id="WP_144398161.1">
    <property type="nucleotide sequence ID" value="NZ_VJXW01000007.1"/>
</dbReference>
<accession>A0A552V6Z8</accession>
<proteinExistence type="predicted"/>
<dbReference type="OrthoDB" id="1955612at2"/>
<organism evidence="1 2">
    <name type="scientific">Criibacterium bergeronii</name>
    <dbReference type="NCBI Taxonomy" id="1871336"/>
    <lineage>
        <taxon>Bacteria</taxon>
        <taxon>Bacillati</taxon>
        <taxon>Bacillota</taxon>
        <taxon>Clostridia</taxon>
        <taxon>Peptostreptococcales</taxon>
        <taxon>Filifactoraceae</taxon>
        <taxon>Criibacterium</taxon>
    </lineage>
</organism>
<sequence>MKVEKGKLIKESLNILASEKFTAFTYTVPASKGEMVEGRKIVKAGTILPENDATAKGVLLDDVDVTNGDNLGALIEQGFILKDRLPIAPATEAITALKQITFK</sequence>
<dbReference type="EMBL" id="VJXW01000007">
    <property type="protein sequence ID" value="TRW26232.1"/>
    <property type="molecule type" value="Genomic_DNA"/>
</dbReference>
<evidence type="ECO:0000313" key="2">
    <source>
        <dbReference type="Proteomes" id="UP000319424"/>
    </source>
</evidence>
<protein>
    <recommendedName>
        <fullName evidence="3">Head decoration protein</fullName>
    </recommendedName>
</protein>
<dbReference type="Proteomes" id="UP000319424">
    <property type="component" value="Unassembled WGS sequence"/>
</dbReference>
<reference evidence="1 2" key="1">
    <citation type="submission" date="2019-07" db="EMBL/GenBank/DDBJ databases">
        <title>Criibacterium bergeronii gen. nov., sp. nov. isolated from human clinical samples.</title>
        <authorList>
            <person name="Maheux A.F."/>
            <person name="Boudreau D.K."/>
            <person name="Berube E."/>
            <person name="Brodeur S."/>
            <person name="Bernard K.A."/>
            <person name="Abed J.Y."/>
            <person name="Ducrey E."/>
            <person name="Guay E.F."/>
            <person name="Raymond F."/>
            <person name="Corbeil J."/>
            <person name="Domingo M.-C."/>
            <person name="Roy P.H."/>
            <person name="Boissinot M."/>
            <person name="Tocheva E.I."/>
            <person name="Omar R.F."/>
        </authorList>
    </citation>
    <scope>NUCLEOTIDE SEQUENCE [LARGE SCALE GENOMIC DNA]</scope>
    <source>
        <strain evidence="1 2">CCRI-24246</strain>
    </source>
</reference>
<gene>
    <name evidence="1" type="ORF">FL857_05970</name>
</gene>
<name>A0A552V6Z8_9FIRM</name>